<gene>
    <name evidence="1" type="ORF">SAMN02745123_02654</name>
</gene>
<dbReference type="OrthoDB" id="1787037at2"/>
<keyword evidence="2" id="KW-1185">Reference proteome</keyword>
<evidence type="ECO:0000313" key="1">
    <source>
        <dbReference type="EMBL" id="SHK65767.1"/>
    </source>
</evidence>
<reference evidence="2" key="1">
    <citation type="submission" date="2016-11" db="EMBL/GenBank/DDBJ databases">
        <authorList>
            <person name="Varghese N."/>
            <person name="Submissions S."/>
        </authorList>
    </citation>
    <scope>NUCLEOTIDE SEQUENCE [LARGE SCALE GENOMIC DNA]</scope>
    <source>
        <strain evidence="2">DSM 10349</strain>
    </source>
</reference>
<proteinExistence type="predicted"/>
<protein>
    <submittedName>
        <fullName evidence="1">Uncharacterized protein</fullName>
    </submittedName>
</protein>
<accession>A0A1M6U9A7</accession>
<dbReference type="Proteomes" id="UP000183997">
    <property type="component" value="Unassembled WGS sequence"/>
</dbReference>
<sequence>MNGTSKCGQCRYKDSCQIRLQLSDIVKEVIKHAESEVQRLAPKEIDYMIVTDIALIPTRCQNYVCRNDNGDLVKEKDRLFFLDRGVAPSAI</sequence>
<name>A0A1M6U9A7_9FIRM</name>
<organism evidence="1 2">
    <name type="scientific">Desulforamulus aeronauticus DSM 10349</name>
    <dbReference type="NCBI Taxonomy" id="1121421"/>
    <lineage>
        <taxon>Bacteria</taxon>
        <taxon>Bacillati</taxon>
        <taxon>Bacillota</taxon>
        <taxon>Clostridia</taxon>
        <taxon>Eubacteriales</taxon>
        <taxon>Peptococcaceae</taxon>
        <taxon>Desulforamulus</taxon>
    </lineage>
</organism>
<dbReference type="EMBL" id="FRAR01000019">
    <property type="protein sequence ID" value="SHK65767.1"/>
    <property type="molecule type" value="Genomic_DNA"/>
</dbReference>
<evidence type="ECO:0000313" key="2">
    <source>
        <dbReference type="Proteomes" id="UP000183997"/>
    </source>
</evidence>
<dbReference type="RefSeq" id="WP_072915209.1">
    <property type="nucleotide sequence ID" value="NZ_FRAR01000019.1"/>
</dbReference>
<dbReference type="AlphaFoldDB" id="A0A1M6U9A7"/>